<dbReference type="Pfam" id="PF00975">
    <property type="entry name" value="Thioesterase"/>
    <property type="match status" value="1"/>
</dbReference>
<name>A0A1R0KH58_9PSEU</name>
<dbReference type="RefSeq" id="WP_076167107.1">
    <property type="nucleotide sequence ID" value="NZ_MQUQ01000021.1"/>
</dbReference>
<evidence type="ECO:0000313" key="3">
    <source>
        <dbReference type="EMBL" id="OLZ45023.1"/>
    </source>
</evidence>
<sequence>MNGQTPEHSPHERWTPWQPRANGRKLRLYCLPHAGGSASAYLGWMRSPLADTVEICPVELPGHGTRIRERLVTDLPALVARLRAGLFADEPPGGEQPPFAVFGHSMGASIAYELVRQLITDGGPRPVRLIVSGARPPGSPIDRVLHTLTDERLLGWLADLEGTPREALAHPELMRLTLDRLRGDLALTEMWRPPPSAVDCPVTALGGVGDPIAGPEWISRWSAAAAGGFGSHLFPGKHFYLHEAPDEVLAQIIGVLSDVTDTSGATP</sequence>
<dbReference type="GO" id="GO:0008610">
    <property type="term" value="P:lipid biosynthetic process"/>
    <property type="evidence" value="ECO:0007669"/>
    <property type="project" value="TreeGrafter"/>
</dbReference>
<feature type="domain" description="Thioesterase" evidence="2">
    <location>
        <begin position="27"/>
        <end position="252"/>
    </location>
</feature>
<dbReference type="Gene3D" id="3.40.50.1820">
    <property type="entry name" value="alpha/beta hydrolase"/>
    <property type="match status" value="1"/>
</dbReference>
<keyword evidence="4" id="KW-1185">Reference proteome</keyword>
<dbReference type="PANTHER" id="PTHR11487">
    <property type="entry name" value="THIOESTERASE"/>
    <property type="match status" value="1"/>
</dbReference>
<evidence type="ECO:0000256" key="1">
    <source>
        <dbReference type="ARBA" id="ARBA00007169"/>
    </source>
</evidence>
<accession>A0A1R0KH58</accession>
<dbReference type="OrthoDB" id="4169718at2"/>
<dbReference type="AlphaFoldDB" id="A0A1R0KH58"/>
<dbReference type="EMBL" id="MQUQ01000021">
    <property type="protein sequence ID" value="OLZ45023.1"/>
    <property type="molecule type" value="Genomic_DNA"/>
</dbReference>
<dbReference type="InterPro" id="IPR001031">
    <property type="entry name" value="Thioesterase"/>
</dbReference>
<comment type="similarity">
    <text evidence="1">Belongs to the thioesterase family.</text>
</comment>
<evidence type="ECO:0000313" key="4">
    <source>
        <dbReference type="Proteomes" id="UP000187486"/>
    </source>
</evidence>
<dbReference type="SUPFAM" id="SSF53474">
    <property type="entry name" value="alpha/beta-Hydrolases"/>
    <property type="match status" value="1"/>
</dbReference>
<protein>
    <recommendedName>
        <fullName evidence="2">Thioesterase domain-containing protein</fullName>
    </recommendedName>
</protein>
<dbReference type="InterPro" id="IPR012223">
    <property type="entry name" value="TEII"/>
</dbReference>
<dbReference type="Proteomes" id="UP000187486">
    <property type="component" value="Unassembled WGS sequence"/>
</dbReference>
<reference evidence="3 4" key="1">
    <citation type="submission" date="2016-01" db="EMBL/GenBank/DDBJ databases">
        <title>Amycolatopsis coloradensis genome sequencing and assembly.</title>
        <authorList>
            <person name="Mayilraj S."/>
        </authorList>
    </citation>
    <scope>NUCLEOTIDE SEQUENCE [LARGE SCALE GENOMIC DNA]</scope>
    <source>
        <strain evidence="3 4">DSM 44225</strain>
    </source>
</reference>
<organism evidence="3 4">
    <name type="scientific">Amycolatopsis coloradensis</name>
    <dbReference type="NCBI Taxonomy" id="76021"/>
    <lineage>
        <taxon>Bacteria</taxon>
        <taxon>Bacillati</taxon>
        <taxon>Actinomycetota</taxon>
        <taxon>Actinomycetes</taxon>
        <taxon>Pseudonocardiales</taxon>
        <taxon>Pseudonocardiaceae</taxon>
        <taxon>Amycolatopsis</taxon>
    </lineage>
</organism>
<evidence type="ECO:0000259" key="2">
    <source>
        <dbReference type="Pfam" id="PF00975"/>
    </source>
</evidence>
<dbReference type="InterPro" id="IPR029058">
    <property type="entry name" value="AB_hydrolase_fold"/>
</dbReference>
<proteinExistence type="inferred from homology"/>
<dbReference type="PANTHER" id="PTHR11487:SF0">
    <property type="entry name" value="S-ACYL FATTY ACID SYNTHASE THIOESTERASE, MEDIUM CHAIN"/>
    <property type="match status" value="1"/>
</dbReference>
<gene>
    <name evidence="3" type="ORF">BS329_35320</name>
</gene>
<comment type="caution">
    <text evidence="3">The sequence shown here is derived from an EMBL/GenBank/DDBJ whole genome shotgun (WGS) entry which is preliminary data.</text>
</comment>
<dbReference type="STRING" id="76021.BS329_35320"/>